<evidence type="ECO:0000313" key="2">
    <source>
        <dbReference type="Proteomes" id="UP000595512"/>
    </source>
</evidence>
<accession>A0AB37H9Q0</accession>
<sequence>MKYLDESLRFYVDESYPNKVIDYYSLPISEIERLLNLRLIKDKNIINSDLFVQGVKLNDWFEVAQELEYLKSLNDYSTIISILGYEIIDEHVIKIYYRKYISNF</sequence>
<dbReference type="RefSeq" id="WP_202299781.1">
    <property type="nucleotide sequence ID" value="NZ_CP066701.1"/>
</dbReference>
<name>A0AB37H9Q0_9BACI</name>
<gene>
    <name evidence="1" type="ORF">JGZ69_00080</name>
</gene>
<evidence type="ECO:0000313" key="1">
    <source>
        <dbReference type="EMBL" id="QQX25469.1"/>
    </source>
</evidence>
<dbReference type="KEGG" id="hspo:JGZ69_00080"/>
<dbReference type="AlphaFoldDB" id="A0AB37H9Q0"/>
<dbReference type="EMBL" id="CP066701">
    <property type="protein sequence ID" value="QQX25469.1"/>
    <property type="molecule type" value="Genomic_DNA"/>
</dbReference>
<proteinExistence type="predicted"/>
<reference evidence="1 2" key="1">
    <citation type="submission" date="2020-12" db="EMBL/GenBank/DDBJ databases">
        <title>Taxonomic evaluation of the Bacillus sporothermodurans group of bacteria based on whole genome sequences.</title>
        <authorList>
            <person name="Fiedler G."/>
            <person name="Herbstmann A.-D."/>
            <person name="Doll E."/>
            <person name="Wenning M."/>
            <person name="Brinks E."/>
            <person name="Kabisch J."/>
            <person name="Breitenwieser F."/>
            <person name="Lappann M."/>
            <person name="Boehnlein C."/>
            <person name="Franz C."/>
        </authorList>
    </citation>
    <scope>NUCLEOTIDE SEQUENCE [LARGE SCALE GENOMIC DNA]</scope>
    <source>
        <strain evidence="1 2">DSM 10599</strain>
    </source>
</reference>
<protein>
    <submittedName>
        <fullName evidence="1">Uncharacterized protein</fullName>
    </submittedName>
</protein>
<dbReference type="Proteomes" id="UP000595512">
    <property type="component" value="Chromosome"/>
</dbReference>
<organism evidence="1 2">
    <name type="scientific">Heyndrickxia sporothermodurans</name>
    <dbReference type="NCBI Taxonomy" id="46224"/>
    <lineage>
        <taxon>Bacteria</taxon>
        <taxon>Bacillati</taxon>
        <taxon>Bacillota</taxon>
        <taxon>Bacilli</taxon>
        <taxon>Bacillales</taxon>
        <taxon>Bacillaceae</taxon>
        <taxon>Heyndrickxia</taxon>
    </lineage>
</organism>